<dbReference type="GO" id="GO:0051213">
    <property type="term" value="F:dioxygenase activity"/>
    <property type="evidence" value="ECO:0007669"/>
    <property type="project" value="UniProtKB-KW"/>
</dbReference>
<sequence>MDGLSLTDLAHDHLAAARQAHSGRSAHTVHGGHESALRQTLLALVAGQALGEHESPGEATLQVLSGRVRVTAGQSSWDGRAGDYLVLPLTRHDLTALEDSVVLLTVVVGSRG</sequence>
<evidence type="ECO:0000313" key="1">
    <source>
        <dbReference type="EMBL" id="NYJ06651.1"/>
    </source>
</evidence>
<dbReference type="CDD" id="cd02230">
    <property type="entry name" value="cupin_HP0902-like"/>
    <property type="match status" value="1"/>
</dbReference>
<reference evidence="1 2" key="1">
    <citation type="submission" date="2020-07" db="EMBL/GenBank/DDBJ databases">
        <title>Sequencing the genomes of 1000 actinobacteria strains.</title>
        <authorList>
            <person name="Klenk H.-P."/>
        </authorList>
    </citation>
    <scope>NUCLEOTIDE SEQUENCE [LARGE SCALE GENOMIC DNA]</scope>
    <source>
        <strain evidence="1 2">DSM 104001</strain>
    </source>
</reference>
<accession>A0A853CHK4</accession>
<dbReference type="AlphaFoldDB" id="A0A853CHK4"/>
<keyword evidence="2" id="KW-1185">Reference proteome</keyword>
<dbReference type="InterPro" id="IPR011051">
    <property type="entry name" value="RmlC_Cupin_sf"/>
</dbReference>
<evidence type="ECO:0000313" key="2">
    <source>
        <dbReference type="Proteomes" id="UP000541969"/>
    </source>
</evidence>
<dbReference type="PANTHER" id="PTHR37694">
    <property type="entry name" value="SLR8022 PROTEIN"/>
    <property type="match status" value="1"/>
</dbReference>
<dbReference type="Proteomes" id="UP000541969">
    <property type="component" value="Unassembled WGS sequence"/>
</dbReference>
<dbReference type="InterPro" id="IPR014710">
    <property type="entry name" value="RmlC-like_jellyroll"/>
</dbReference>
<dbReference type="EMBL" id="JACBZT010000001">
    <property type="protein sequence ID" value="NYJ06651.1"/>
    <property type="molecule type" value="Genomic_DNA"/>
</dbReference>
<name>A0A853CHK4_9ACTN</name>
<proteinExistence type="predicted"/>
<dbReference type="RefSeq" id="WP_179717920.1">
    <property type="nucleotide sequence ID" value="NZ_JACBZT010000001.1"/>
</dbReference>
<dbReference type="PANTHER" id="PTHR37694:SF1">
    <property type="entry name" value="SLR8022 PROTEIN"/>
    <property type="match status" value="1"/>
</dbReference>
<keyword evidence="1" id="KW-0223">Dioxygenase</keyword>
<protein>
    <submittedName>
        <fullName evidence="1">Quercetin dioxygenase-like cupin family protein</fullName>
    </submittedName>
</protein>
<gene>
    <name evidence="1" type="ORF">GGQ55_002929</name>
</gene>
<keyword evidence="1" id="KW-0560">Oxidoreductase</keyword>
<dbReference type="SUPFAM" id="SSF51182">
    <property type="entry name" value="RmlC-like cupins"/>
    <property type="match status" value="1"/>
</dbReference>
<comment type="caution">
    <text evidence="1">The sequence shown here is derived from an EMBL/GenBank/DDBJ whole genome shotgun (WGS) entry which is preliminary data.</text>
</comment>
<organism evidence="1 2">
    <name type="scientific">Petropleomorpha daqingensis</name>
    <dbReference type="NCBI Taxonomy" id="2026353"/>
    <lineage>
        <taxon>Bacteria</taxon>
        <taxon>Bacillati</taxon>
        <taxon>Actinomycetota</taxon>
        <taxon>Actinomycetes</taxon>
        <taxon>Geodermatophilales</taxon>
        <taxon>Geodermatophilaceae</taxon>
        <taxon>Petropleomorpha</taxon>
    </lineage>
</organism>
<dbReference type="Gene3D" id="2.60.120.10">
    <property type="entry name" value="Jelly Rolls"/>
    <property type="match status" value="1"/>
</dbReference>